<evidence type="ECO:0000259" key="2">
    <source>
        <dbReference type="PROSITE" id="PS50144"/>
    </source>
</evidence>
<dbReference type="GO" id="GO:0030163">
    <property type="term" value="P:protein catabolic process"/>
    <property type="evidence" value="ECO:0007669"/>
    <property type="project" value="UniProtKB-ARBA"/>
</dbReference>
<dbReference type="PROSITE" id="PS50097">
    <property type="entry name" value="BTB"/>
    <property type="match status" value="1"/>
</dbReference>
<dbReference type="AlphaFoldDB" id="A0A8X7CKV3"/>
<dbReference type="OrthoDB" id="6423537at2759"/>
<dbReference type="InterPro" id="IPR008974">
    <property type="entry name" value="TRAF-like"/>
</dbReference>
<dbReference type="Gene3D" id="3.30.710.10">
    <property type="entry name" value="Potassium Channel Kv1.1, Chain A"/>
    <property type="match status" value="1"/>
</dbReference>
<gene>
    <name evidence="3" type="primary">SPOP_16</name>
    <name evidence="3" type="ORF">TNIN_480461</name>
</gene>
<proteinExistence type="predicted"/>
<dbReference type="CDD" id="cd18186">
    <property type="entry name" value="BTB_POZ_ZBTB_KLHL-like"/>
    <property type="match status" value="1"/>
</dbReference>
<evidence type="ECO:0000313" key="4">
    <source>
        <dbReference type="Proteomes" id="UP000886998"/>
    </source>
</evidence>
<reference evidence="3" key="1">
    <citation type="submission" date="2020-08" db="EMBL/GenBank/DDBJ databases">
        <title>Multicomponent nature underlies the extraordinary mechanical properties of spider dragline silk.</title>
        <authorList>
            <person name="Kono N."/>
            <person name="Nakamura H."/>
            <person name="Mori M."/>
            <person name="Yoshida Y."/>
            <person name="Ohtoshi R."/>
            <person name="Malay A.D."/>
            <person name="Moran D.A.P."/>
            <person name="Tomita M."/>
            <person name="Numata K."/>
            <person name="Arakawa K."/>
        </authorList>
    </citation>
    <scope>NUCLEOTIDE SEQUENCE</scope>
</reference>
<dbReference type="InterPro" id="IPR000210">
    <property type="entry name" value="BTB/POZ_dom"/>
</dbReference>
<dbReference type="EMBL" id="BMAV01018772">
    <property type="protein sequence ID" value="GFY71376.1"/>
    <property type="molecule type" value="Genomic_DNA"/>
</dbReference>
<dbReference type="SUPFAM" id="SSF54695">
    <property type="entry name" value="POZ domain"/>
    <property type="match status" value="1"/>
</dbReference>
<dbReference type="Proteomes" id="UP000886998">
    <property type="component" value="Unassembled WGS sequence"/>
</dbReference>
<sequence>MESASEWERHGFTFIWRIKNFSFCNKLKDKYLESPKYVVHSMENSEWFLRLYPRGRIFDSYIPCFLRRSDSTDEPENIVIDYNLSIISADDCFKFRQEIKEHSFKKGSGFGFPDFLKREVIFGNPAAYLPKDTLTIRCRMRKHRTEFATFTTCHATTRIAVENRYFIWSIKDFTSRNWSRKLKVPVMSASKLLSDLNLYFFTTASDDYLQVTIENTNSKDDEVVVLKCRIDVLDFNGLIRDSKTEDHIFQNFQEEWEFPPFILKNKLTRNAEVYLPNNVLTLRCHFAISSGIESERIEEFIYGPFDANNSPNTATDFKRVHYGDQHSLRNDLHRLYIKQQLCDLTLRTQSVYILVHKAVVCARSSVLSDLIENDPKVRHTGIVDIHDVEPDTLRRLLTFMYTDILEDITSENAMKLYLVAVKYQIYSLKDLCLRAISVNLSTGNICEVLLFAEKHNDTILKTASLEFILENAVEVFQSDKWKRFMIKQVQMAVEIMHKVWLKKL</sequence>
<keyword evidence="4" id="KW-1185">Reference proteome</keyword>
<evidence type="ECO:0000313" key="3">
    <source>
        <dbReference type="EMBL" id="GFY71376.1"/>
    </source>
</evidence>
<dbReference type="PANTHER" id="PTHR24413">
    <property type="entry name" value="SPECKLE-TYPE POZ PROTEIN"/>
    <property type="match status" value="1"/>
</dbReference>
<organism evidence="3 4">
    <name type="scientific">Trichonephila inaurata madagascariensis</name>
    <dbReference type="NCBI Taxonomy" id="2747483"/>
    <lineage>
        <taxon>Eukaryota</taxon>
        <taxon>Metazoa</taxon>
        <taxon>Ecdysozoa</taxon>
        <taxon>Arthropoda</taxon>
        <taxon>Chelicerata</taxon>
        <taxon>Arachnida</taxon>
        <taxon>Araneae</taxon>
        <taxon>Araneomorphae</taxon>
        <taxon>Entelegynae</taxon>
        <taxon>Araneoidea</taxon>
        <taxon>Nephilidae</taxon>
        <taxon>Trichonephila</taxon>
        <taxon>Trichonephila inaurata</taxon>
    </lineage>
</organism>
<accession>A0A8X7CKV3</accession>
<dbReference type="PROSITE" id="PS50144">
    <property type="entry name" value="MATH"/>
    <property type="match status" value="2"/>
</dbReference>
<evidence type="ECO:0000259" key="1">
    <source>
        <dbReference type="PROSITE" id="PS50097"/>
    </source>
</evidence>
<feature type="domain" description="MATH" evidence="2">
    <location>
        <begin position="11"/>
        <end position="140"/>
    </location>
</feature>
<dbReference type="Gene3D" id="1.25.40.420">
    <property type="match status" value="1"/>
</dbReference>
<dbReference type="Gene3D" id="2.60.210.10">
    <property type="entry name" value="Apoptosis, Tumor Necrosis Factor Receptor Associated Protein 2, Chain A"/>
    <property type="match status" value="2"/>
</dbReference>
<dbReference type="SUPFAM" id="SSF49599">
    <property type="entry name" value="TRAF domain-like"/>
    <property type="match status" value="2"/>
</dbReference>
<comment type="caution">
    <text evidence="3">The sequence shown here is derived from an EMBL/GenBank/DDBJ whole genome shotgun (WGS) entry which is preliminary data.</text>
</comment>
<name>A0A8X7CKV3_9ARAC</name>
<protein>
    <submittedName>
        <fullName evidence="3">Speckle-type POZ protein</fullName>
    </submittedName>
</protein>
<dbReference type="CDD" id="cd00121">
    <property type="entry name" value="MATH"/>
    <property type="match status" value="1"/>
</dbReference>
<feature type="domain" description="BTB" evidence="1">
    <location>
        <begin position="342"/>
        <end position="403"/>
    </location>
</feature>
<dbReference type="Pfam" id="PF22486">
    <property type="entry name" value="MATH_2"/>
    <property type="match status" value="2"/>
</dbReference>
<dbReference type="Pfam" id="PF00651">
    <property type="entry name" value="BTB"/>
    <property type="match status" value="1"/>
</dbReference>
<dbReference type="SMART" id="SM00225">
    <property type="entry name" value="BTB"/>
    <property type="match status" value="1"/>
</dbReference>
<dbReference type="InterPro" id="IPR011333">
    <property type="entry name" value="SKP1/BTB/POZ_sf"/>
</dbReference>
<dbReference type="InterPro" id="IPR002083">
    <property type="entry name" value="MATH/TRAF_dom"/>
</dbReference>
<feature type="domain" description="MATH" evidence="2">
    <location>
        <begin position="163"/>
        <end position="286"/>
    </location>
</feature>